<sequence length="184" mass="21950">MATRYRFGDNEIPHFVTFAVINWIDVFSREDYRVIVTDSLKYCIQEKGLNLHAWVIMTNHIHLVISCKDGFKQADVLRDLKKFTAKTIIKTIEENSKESRKDWLIWMFKRAGAKNTNNKIYQFWQQDNHPIELTTLQMMEQKINYIHENPVRAGIVNEPQHYKYSSAFDYFEDETGLLAIQRIW</sequence>
<dbReference type="Gene3D" id="3.30.70.1290">
    <property type="entry name" value="Transposase IS200-like"/>
    <property type="match status" value="1"/>
</dbReference>
<feature type="domain" description="Transposase IS200-like" evidence="1">
    <location>
        <begin position="9"/>
        <end position="149"/>
    </location>
</feature>
<reference evidence="3" key="1">
    <citation type="journal article" date="2019" name="Int. J. Syst. Evol. Microbiol.">
        <title>The Global Catalogue of Microorganisms (GCM) 10K type strain sequencing project: providing services to taxonomists for standard genome sequencing and annotation.</title>
        <authorList>
            <consortium name="The Broad Institute Genomics Platform"/>
            <consortium name="The Broad Institute Genome Sequencing Center for Infectious Disease"/>
            <person name="Wu L."/>
            <person name="Ma J."/>
        </authorList>
    </citation>
    <scope>NUCLEOTIDE SEQUENCE [LARGE SCALE GENOMIC DNA]</scope>
    <source>
        <strain evidence="3">KCTC 42456</strain>
    </source>
</reference>
<dbReference type="InterPro" id="IPR052715">
    <property type="entry name" value="RAYT_transposase"/>
</dbReference>
<dbReference type="PANTHER" id="PTHR36966">
    <property type="entry name" value="REP-ASSOCIATED TYROSINE TRANSPOSASE"/>
    <property type="match status" value="1"/>
</dbReference>
<dbReference type="Proteomes" id="UP001597546">
    <property type="component" value="Unassembled WGS sequence"/>
</dbReference>
<dbReference type="RefSeq" id="WP_379044230.1">
    <property type="nucleotide sequence ID" value="NZ_JBHSKW010000037.1"/>
</dbReference>
<evidence type="ECO:0000313" key="2">
    <source>
        <dbReference type="EMBL" id="MFD2733485.1"/>
    </source>
</evidence>
<dbReference type="PANTHER" id="PTHR36966:SF1">
    <property type="entry name" value="REP-ASSOCIATED TYROSINE TRANSPOSASE"/>
    <property type="match status" value="1"/>
</dbReference>
<name>A0ABW5TXM1_9SPHI</name>
<dbReference type="NCBIfam" id="NF047646">
    <property type="entry name" value="REP_Tyr_transpos"/>
    <property type="match status" value="1"/>
</dbReference>
<gene>
    <name evidence="2" type="ORF">ACFSSE_17380</name>
</gene>
<dbReference type="EMBL" id="JBHULV010000055">
    <property type="protein sequence ID" value="MFD2733485.1"/>
    <property type="molecule type" value="Genomic_DNA"/>
</dbReference>
<dbReference type="SUPFAM" id="SSF143422">
    <property type="entry name" value="Transposase IS200-like"/>
    <property type="match status" value="1"/>
</dbReference>
<evidence type="ECO:0000313" key="3">
    <source>
        <dbReference type="Proteomes" id="UP001597546"/>
    </source>
</evidence>
<dbReference type="Pfam" id="PF01797">
    <property type="entry name" value="Y1_Tnp"/>
    <property type="match status" value="1"/>
</dbReference>
<proteinExistence type="predicted"/>
<protein>
    <submittedName>
        <fullName evidence="2">Transposase</fullName>
    </submittedName>
</protein>
<dbReference type="SMART" id="SM01321">
    <property type="entry name" value="Y1_Tnp"/>
    <property type="match status" value="1"/>
</dbReference>
<dbReference type="InterPro" id="IPR002686">
    <property type="entry name" value="Transposase_17"/>
</dbReference>
<evidence type="ECO:0000259" key="1">
    <source>
        <dbReference type="SMART" id="SM01321"/>
    </source>
</evidence>
<organism evidence="2 3">
    <name type="scientific">Pedobacter alpinus</name>
    <dbReference type="NCBI Taxonomy" id="1590643"/>
    <lineage>
        <taxon>Bacteria</taxon>
        <taxon>Pseudomonadati</taxon>
        <taxon>Bacteroidota</taxon>
        <taxon>Sphingobacteriia</taxon>
        <taxon>Sphingobacteriales</taxon>
        <taxon>Sphingobacteriaceae</taxon>
        <taxon>Pedobacter</taxon>
    </lineage>
</organism>
<dbReference type="InterPro" id="IPR036515">
    <property type="entry name" value="Transposase_17_sf"/>
</dbReference>
<keyword evidence="3" id="KW-1185">Reference proteome</keyword>
<comment type="caution">
    <text evidence="2">The sequence shown here is derived from an EMBL/GenBank/DDBJ whole genome shotgun (WGS) entry which is preliminary data.</text>
</comment>
<accession>A0ABW5TXM1</accession>